<dbReference type="NCBIfam" id="NF003139">
    <property type="entry name" value="PRK04051.1"/>
    <property type="match status" value="1"/>
</dbReference>
<evidence type="ECO:0000313" key="21">
    <source>
        <dbReference type="Proteomes" id="UP000244309"/>
    </source>
</evidence>
<evidence type="ECO:0000256" key="9">
    <source>
        <dbReference type="ARBA" id="ARBA00022980"/>
    </source>
</evidence>
<keyword evidence="13" id="KW-0472">Membrane</keyword>
<dbReference type="RefSeq" id="XP_025342181.1">
    <property type="nucleotide sequence ID" value="XM_025483966.1"/>
</dbReference>
<dbReference type="Pfam" id="PF08538">
    <property type="entry name" value="DUF1749"/>
    <property type="match status" value="1"/>
</dbReference>
<evidence type="ECO:0000256" key="17">
    <source>
        <dbReference type="SAM" id="Coils"/>
    </source>
</evidence>
<dbReference type="Pfam" id="PF01479">
    <property type="entry name" value="S4"/>
    <property type="match status" value="1"/>
</dbReference>
<dbReference type="OrthoDB" id="10257567at2759"/>
<dbReference type="PANTHER" id="PTHR14043">
    <property type="entry name" value="CCAAT DISPLACEMENT PROTEIN-RELATED"/>
    <property type="match status" value="1"/>
</dbReference>
<feature type="coiled-coil region" evidence="17">
    <location>
        <begin position="310"/>
        <end position="415"/>
    </location>
</feature>
<dbReference type="Pfam" id="PF08172">
    <property type="entry name" value="CASP_C"/>
    <property type="match status" value="1"/>
</dbReference>
<dbReference type="GO" id="GO:0019843">
    <property type="term" value="F:rRNA binding"/>
    <property type="evidence" value="ECO:0007669"/>
    <property type="project" value="UniProtKB-KW"/>
</dbReference>
<dbReference type="SUPFAM" id="SSF55174">
    <property type="entry name" value="Alpha-L RNA-binding motif"/>
    <property type="match status" value="1"/>
</dbReference>
<evidence type="ECO:0000256" key="14">
    <source>
        <dbReference type="ARBA" id="ARBA00023274"/>
    </source>
</evidence>
<feature type="region of interest" description="Disordered" evidence="18">
    <location>
        <begin position="158"/>
        <end position="189"/>
    </location>
</feature>
<dbReference type="AlphaFoldDB" id="A0A2V1AWJ4"/>
<comment type="similarity">
    <text evidence="2">Belongs to the CASP family.</text>
</comment>
<feature type="coiled-coil region" evidence="17">
    <location>
        <begin position="687"/>
        <end position="728"/>
    </location>
</feature>
<evidence type="ECO:0000256" key="8">
    <source>
        <dbReference type="ARBA" id="ARBA00022884"/>
    </source>
</evidence>
<dbReference type="InterPro" id="IPR001912">
    <property type="entry name" value="Ribosomal_uS4_N"/>
</dbReference>
<evidence type="ECO:0000256" key="10">
    <source>
        <dbReference type="ARBA" id="ARBA00022989"/>
    </source>
</evidence>
<evidence type="ECO:0000256" key="6">
    <source>
        <dbReference type="ARBA" id="ARBA00022692"/>
    </source>
</evidence>
<dbReference type="InterPro" id="IPR018079">
    <property type="entry name" value="Ribosomal_uS4_CS"/>
</dbReference>
<evidence type="ECO:0000256" key="15">
    <source>
        <dbReference type="PROSITE-ProRule" id="PRU00182"/>
    </source>
</evidence>
<dbReference type="GO" id="GO:0003735">
    <property type="term" value="F:structural constituent of ribosome"/>
    <property type="evidence" value="ECO:0007669"/>
    <property type="project" value="InterPro"/>
</dbReference>
<dbReference type="Pfam" id="PF00163">
    <property type="entry name" value="Ribosomal_S4"/>
    <property type="match status" value="1"/>
</dbReference>
<proteinExistence type="inferred from homology"/>
<keyword evidence="11" id="KW-0333">Golgi apparatus</keyword>
<feature type="coiled-coil region" evidence="17">
    <location>
        <begin position="443"/>
        <end position="543"/>
    </location>
</feature>
<name>A0A2V1AWJ4_9ASCO</name>
<dbReference type="GO" id="GO:0000139">
    <property type="term" value="C:Golgi membrane"/>
    <property type="evidence" value="ECO:0007669"/>
    <property type="project" value="UniProtKB-SubCell"/>
</dbReference>
<dbReference type="GO" id="GO:0006412">
    <property type="term" value="P:translation"/>
    <property type="evidence" value="ECO:0007669"/>
    <property type="project" value="InterPro"/>
</dbReference>
<dbReference type="Proteomes" id="UP000244309">
    <property type="component" value="Unassembled WGS sequence"/>
</dbReference>
<evidence type="ECO:0000256" key="12">
    <source>
        <dbReference type="ARBA" id="ARBA00023054"/>
    </source>
</evidence>
<dbReference type="InterPro" id="IPR029058">
    <property type="entry name" value="AB_hydrolase_fold"/>
</dbReference>
<dbReference type="FunFam" id="3.10.290.10:FF:000021">
    <property type="entry name" value="40S ribosomal protein S9"/>
    <property type="match status" value="1"/>
</dbReference>
<dbReference type="GO" id="GO:0015935">
    <property type="term" value="C:small ribosomal subunit"/>
    <property type="evidence" value="ECO:0007669"/>
    <property type="project" value="InterPro"/>
</dbReference>
<evidence type="ECO:0000256" key="11">
    <source>
        <dbReference type="ARBA" id="ARBA00023034"/>
    </source>
</evidence>
<dbReference type="Gene3D" id="3.10.290.10">
    <property type="entry name" value="RNA-binding S4 domain"/>
    <property type="match status" value="1"/>
</dbReference>
<keyword evidence="12 17" id="KW-0175">Coiled coil</keyword>
<dbReference type="InterPro" id="IPR013744">
    <property type="entry name" value="SidJ"/>
</dbReference>
<dbReference type="InterPro" id="IPR057476">
    <property type="entry name" value="Cux_N"/>
</dbReference>
<evidence type="ECO:0000313" key="20">
    <source>
        <dbReference type="EMBL" id="PVH21241.1"/>
    </source>
</evidence>
<dbReference type="GeneID" id="37005543"/>
<dbReference type="STRING" id="45357.A0A2V1AWJ4"/>
<dbReference type="VEuPathDB" id="FungiDB:CXQ85_000210"/>
<dbReference type="CDD" id="cd00165">
    <property type="entry name" value="S4"/>
    <property type="match status" value="1"/>
</dbReference>
<feature type="coiled-coil region" evidence="17">
    <location>
        <begin position="591"/>
        <end position="639"/>
    </location>
</feature>
<dbReference type="EMBL" id="PKFO01000005">
    <property type="protein sequence ID" value="PVH21241.1"/>
    <property type="molecule type" value="Genomic_DNA"/>
</dbReference>
<dbReference type="Pfam" id="PF25398">
    <property type="entry name" value="CUX1_N"/>
    <property type="match status" value="1"/>
</dbReference>
<evidence type="ECO:0000256" key="1">
    <source>
        <dbReference type="ARBA" id="ARBA00004409"/>
    </source>
</evidence>
<dbReference type="PROSITE" id="PS00632">
    <property type="entry name" value="RIBOSOMAL_S4"/>
    <property type="match status" value="1"/>
</dbReference>
<accession>A0A2V1AWJ4</accession>
<keyword evidence="9 16" id="KW-0689">Ribosomal protein</keyword>
<dbReference type="SMART" id="SM01390">
    <property type="entry name" value="Ribosomal_S4"/>
    <property type="match status" value="1"/>
</dbReference>
<evidence type="ECO:0000256" key="5">
    <source>
        <dbReference type="ARBA" id="ARBA00022448"/>
    </source>
</evidence>
<keyword evidence="8 15" id="KW-0694">RNA-binding</keyword>
<keyword evidence="14 16" id="KW-0687">Ribonucleoprotein</keyword>
<comment type="subcellular location">
    <subcellularLocation>
        <location evidence="1">Golgi apparatus membrane</location>
        <topology evidence="1">Single-pass type IV membrane protein</topology>
    </subcellularLocation>
</comment>
<keyword evidence="5" id="KW-0813">Transport</keyword>
<dbReference type="PANTHER" id="PTHR14043:SF2">
    <property type="entry name" value="HOMEOBOX PROTEIN CUT"/>
    <property type="match status" value="1"/>
</dbReference>
<evidence type="ECO:0000256" key="3">
    <source>
        <dbReference type="ARBA" id="ARBA00007465"/>
    </source>
</evidence>
<dbReference type="Gene3D" id="3.40.50.1820">
    <property type="entry name" value="alpha/beta hydrolase"/>
    <property type="match status" value="1"/>
</dbReference>
<evidence type="ECO:0000256" key="18">
    <source>
        <dbReference type="SAM" id="MobiDB-lite"/>
    </source>
</evidence>
<dbReference type="NCBIfam" id="TIGR01018">
    <property type="entry name" value="uS4_arch"/>
    <property type="match status" value="1"/>
</dbReference>
<keyword evidence="21" id="KW-1185">Reference proteome</keyword>
<comment type="caution">
    <text evidence="20">The sequence shown here is derived from an EMBL/GenBank/DDBJ whole genome shotgun (WGS) entry which is preliminary data.</text>
</comment>
<keyword evidence="7 15" id="KW-0699">rRNA-binding</keyword>
<keyword evidence="10" id="KW-1133">Transmembrane helix</keyword>
<evidence type="ECO:0000256" key="4">
    <source>
        <dbReference type="ARBA" id="ARBA00018691"/>
    </source>
</evidence>
<evidence type="ECO:0000259" key="19">
    <source>
        <dbReference type="SMART" id="SM01390"/>
    </source>
</evidence>
<evidence type="ECO:0000256" key="16">
    <source>
        <dbReference type="RuleBase" id="RU003699"/>
    </source>
</evidence>
<dbReference type="GO" id="GO:0006891">
    <property type="term" value="P:intra-Golgi vesicle-mediated transport"/>
    <property type="evidence" value="ECO:0007669"/>
    <property type="project" value="InterPro"/>
</dbReference>
<gene>
    <name evidence="20" type="ORF">CXQ85_000210</name>
</gene>
<reference evidence="20 21" key="1">
    <citation type="submission" date="2017-12" db="EMBL/GenBank/DDBJ databases">
        <title>Genome Sequence of a Multidrug-Resistant Candida haemulonii Isolate from a Patient with Chronic Leg Ulcers in Israel.</title>
        <authorList>
            <person name="Chow N.A."/>
            <person name="Gade L."/>
            <person name="Batra D."/>
            <person name="Rowe L.A."/>
            <person name="Ben-Ami R."/>
            <person name="Loparev V.N."/>
            <person name="Litvintseva A.P."/>
        </authorList>
    </citation>
    <scope>NUCLEOTIDE SEQUENCE [LARGE SCALE GENOMIC DNA]</scope>
    <source>
        <strain evidence="20 21">B11899</strain>
    </source>
</reference>
<dbReference type="PROSITE" id="PS50889">
    <property type="entry name" value="S4"/>
    <property type="match status" value="1"/>
</dbReference>
<dbReference type="InterPro" id="IPR036986">
    <property type="entry name" value="S4_RNA-bd_sf"/>
</dbReference>
<comment type="similarity">
    <text evidence="3 16">Belongs to the universal ribosomal protein uS4 family.</text>
</comment>
<evidence type="ECO:0000256" key="13">
    <source>
        <dbReference type="ARBA" id="ARBA00023136"/>
    </source>
</evidence>
<dbReference type="InterPro" id="IPR002942">
    <property type="entry name" value="S4_RNA-bd"/>
</dbReference>
<feature type="domain" description="Small ribosomal subunit protein uS4 N-terminal" evidence="19">
    <location>
        <begin position="6"/>
        <end position="106"/>
    </location>
</feature>
<evidence type="ECO:0000256" key="2">
    <source>
        <dbReference type="ARBA" id="ARBA00006415"/>
    </source>
</evidence>
<protein>
    <recommendedName>
        <fullName evidence="4">Protein CASP</fullName>
    </recommendedName>
</protein>
<keyword evidence="6" id="KW-0812">Transmembrane</keyword>
<evidence type="ECO:0000256" key="7">
    <source>
        <dbReference type="ARBA" id="ARBA00022730"/>
    </source>
</evidence>
<organism evidence="20 21">
    <name type="scientific">Candidozyma haemuli</name>
    <dbReference type="NCBI Taxonomy" id="45357"/>
    <lineage>
        <taxon>Eukaryota</taxon>
        <taxon>Fungi</taxon>
        <taxon>Dikarya</taxon>
        <taxon>Ascomycota</taxon>
        <taxon>Saccharomycotina</taxon>
        <taxon>Pichiomycetes</taxon>
        <taxon>Metschnikowiaceae</taxon>
        <taxon>Candidozyma</taxon>
    </lineage>
</organism>
<dbReference type="InterPro" id="IPR012955">
    <property type="entry name" value="CASP_C"/>
</dbReference>
<dbReference type="InterPro" id="IPR005710">
    <property type="entry name" value="Ribosomal_uS4_euk/arc"/>
</dbReference>
<dbReference type="SUPFAM" id="SSF53474">
    <property type="entry name" value="alpha/beta-Hydrolases"/>
    <property type="match status" value="1"/>
</dbReference>
<sequence>MPRAPRTYSKVYSVPKQPYESARLDAELKLAGEYGLKNKREIYRIGFQLSKIRRAARDLLTRDDKDEKRLFEGNALIRRLVRVGVLPEDKMKLDYVLALRPEDFLERRLQTQVFKLGLARSIHHARVLITQRHIAVGKQIVNVPSFMVRLDSQKHIDFAPNSPYGGGRPGRVKRRNQNKNAEGAEEDEDAVMSETANIQQNAFQNALQTWKEIDLPSLQKKLDEQGIELKSEQKASLTSRKNLASKTKEFKKLEDADKLGEIKHLLKMYQNEIDNMNTKQKKVEAFFFGFYRLIAEAPDPKPLLELCLDAVVNSNEASELKQQLAHLNEELAKKADYEVLKQRLLQNEQESAALLSTKLKAKEDELQSLIHEKESNWANKEKQHQEQIASYKLTIDELKTSMEVTELQLNSHNKQFNNGEDGGASGQDTASTLVELDMANRDAEMWKKRVYDLEKRNENLRQELSVALNDSASTAIKSEFQRKVADLESENALLMADLNQVKTRVSSISEENSTKVSSLTRDLQHASDEIKHLKEKLERTTDYDEIKHELQLLRQIEFGDNILDEDSESTEQPKQIDSLLIERNKAMTTELAGLRSQHDGLVSQINDLQSQLQDGQGEVSRLTELNAKLENDLADMRGSASPQLNDTASMISGISRMTKNTTRHGSAGGAHHQGEDGSILPIITKQRDRFRDRNKELEDDLKRQMNLVNELKRQNRSLKSDNEDLYEKSRYMASLKKDENQVAEGASANSNRRLFTPKPNASLDLERNAYESEYESKLHPIERFRMREQERISSRLSPFERIFISITRSILATRTTRMLFLAYCVFLHFLVMFTTIHSMSISTKMIPEIAESFDKELGGKWAVVETLITSSYSGCGTGSLKRDVRQLAQLVKYLRTNRGTTDSKVVLMGHSTGCQDTLEYLSKFTYQDDFEDIFRLDGGILQAPVSDTEASEYFNKDSNIKEVLKQAKKLIDEGRGEELLSEEARRLAANTPVSAYRFYSLNARRTDDDYFSSYLNEEDYSQTFAKVKSPLLVLVGEKDEFIPPSVDRSALLEDWKKVTPKDIWSSHSKIVKGADHKGGGPLADAGAAEDISKTVIEFIESNF</sequence>